<evidence type="ECO:0000313" key="13">
    <source>
        <dbReference type="Proteomes" id="UP001501391"/>
    </source>
</evidence>
<keyword evidence="8" id="KW-0902">Two-component regulatory system</keyword>
<keyword evidence="4" id="KW-0808">Transferase</keyword>
<evidence type="ECO:0000256" key="7">
    <source>
        <dbReference type="ARBA" id="ARBA00022840"/>
    </source>
</evidence>
<dbReference type="Gene3D" id="3.30.565.10">
    <property type="entry name" value="Histidine kinase-like ATPase, C-terminal domain"/>
    <property type="match status" value="1"/>
</dbReference>
<evidence type="ECO:0000313" key="12">
    <source>
        <dbReference type="EMBL" id="GAA1500601.1"/>
    </source>
</evidence>
<proteinExistence type="predicted"/>
<keyword evidence="6 12" id="KW-0418">Kinase</keyword>
<evidence type="ECO:0000256" key="6">
    <source>
        <dbReference type="ARBA" id="ARBA00022777"/>
    </source>
</evidence>
<keyword evidence="9" id="KW-0812">Transmembrane</keyword>
<feature type="domain" description="Signal transduction histidine kinase subgroup 3 dimerisation and phosphoacceptor" evidence="11">
    <location>
        <begin position="174"/>
        <end position="239"/>
    </location>
</feature>
<evidence type="ECO:0000256" key="4">
    <source>
        <dbReference type="ARBA" id="ARBA00022679"/>
    </source>
</evidence>
<dbReference type="GO" id="GO:0016301">
    <property type="term" value="F:kinase activity"/>
    <property type="evidence" value="ECO:0007669"/>
    <property type="project" value="UniProtKB-KW"/>
</dbReference>
<dbReference type="Gene3D" id="1.20.5.1930">
    <property type="match status" value="1"/>
</dbReference>
<evidence type="ECO:0000256" key="5">
    <source>
        <dbReference type="ARBA" id="ARBA00022741"/>
    </source>
</evidence>
<dbReference type="PANTHER" id="PTHR24421:SF10">
    <property type="entry name" value="NITRATE_NITRITE SENSOR PROTEIN NARQ"/>
    <property type="match status" value="1"/>
</dbReference>
<dbReference type="EMBL" id="BAAAOQ010000049">
    <property type="protein sequence ID" value="GAA1500601.1"/>
    <property type="molecule type" value="Genomic_DNA"/>
</dbReference>
<dbReference type="EC" id="2.7.13.3" evidence="2"/>
<feature type="transmembrane region" description="Helical" evidence="9">
    <location>
        <begin position="390"/>
        <end position="410"/>
    </location>
</feature>
<dbReference type="CDD" id="cd16917">
    <property type="entry name" value="HATPase_UhpB-NarQ-NarX-like"/>
    <property type="match status" value="1"/>
</dbReference>
<evidence type="ECO:0000256" key="3">
    <source>
        <dbReference type="ARBA" id="ARBA00022553"/>
    </source>
</evidence>
<feature type="domain" description="Histidine kinase/HSP90-like ATPase" evidence="10">
    <location>
        <begin position="279"/>
        <end position="369"/>
    </location>
</feature>
<dbReference type="Proteomes" id="UP001501391">
    <property type="component" value="Unassembled WGS sequence"/>
</dbReference>
<sequence length="784" mass="81250">METIRNWLLPLLLAAGQGALLWPGAGLDSAPGGPALFGVLGALALETAALGRRRTAPLRALAGTLGAVVLGGLAWPDGYLGFGSLVALYSVAVRCPVPVTVRAVAAVVGVEWVLAAVQEGPRVALLSDMAITLGVYLLCAGLGEARRQRLAGRLSAARRLAGAEHARRLAGDHERRRLARELHDVSAHHLTSVVVTVDAAHRLQDSRPDLAAEALSFAERTGTETLTALQRLVGLLRDTDRPDHRPMSGRIEELVAGFGRLGRPVTARLPDDLAGPSAEAIHGIVREALTNALRYAPGAAARVLVRRADGLLELTVENAPPRAAAPGAGGLGAGRGLAGMRERAAAAGGELTAGPTREGGWRVRATLPDGAGAPPSEQGWRRDVLREQRLADPALALAAMILPVSFALALTEEWSAAARRATLPALLVVCGLLVLHALPLLWRRRAPWAVLGAVLATAWLGPVVVAAWPVPSQVAEFLVAGTLVEALAVYAVAGYGRGPGRTWPAPVAATPGVACAVTATAWADGSVAGEPTGPGGAVLLAFTLSVLLGPVFAAVWGCGLFVRRRRLRALAYDDFAFASSMWQADRAAEAERQRLAATLRDAVLEHTRALVAAARRGDLAEVADTARAALAAMREMLRGLGDSADGGAGPAGRLAPSPTVADLDALCAALRSGGRDVRLRGLPEAARELPPSVQVSVYRIVEAALGAGDPGPARVTLRRRRGTLRITVTGVRLAVAGPVAERLRVQVAAGEGRILCEPTGTLRVSLPAGVVPAPAQEVSPSPYA</sequence>
<dbReference type="Pfam" id="PF07730">
    <property type="entry name" value="HisKA_3"/>
    <property type="match status" value="1"/>
</dbReference>
<feature type="transmembrane region" description="Helical" evidence="9">
    <location>
        <begin position="505"/>
        <end position="523"/>
    </location>
</feature>
<dbReference type="PANTHER" id="PTHR24421">
    <property type="entry name" value="NITRATE/NITRITE SENSOR PROTEIN NARX-RELATED"/>
    <property type="match status" value="1"/>
</dbReference>
<feature type="transmembrane region" description="Helical" evidence="9">
    <location>
        <begin position="535"/>
        <end position="562"/>
    </location>
</feature>
<organism evidence="12 13">
    <name type="scientific">Streptomyces bangladeshensis</name>
    <dbReference type="NCBI Taxonomy" id="295352"/>
    <lineage>
        <taxon>Bacteria</taxon>
        <taxon>Bacillati</taxon>
        <taxon>Actinomycetota</taxon>
        <taxon>Actinomycetes</taxon>
        <taxon>Kitasatosporales</taxon>
        <taxon>Streptomycetaceae</taxon>
        <taxon>Streptomyces</taxon>
    </lineage>
</organism>
<accession>A0ABN1ZLA1</accession>
<comment type="catalytic activity">
    <reaction evidence="1">
        <text>ATP + protein L-histidine = ADP + protein N-phospho-L-histidine.</text>
        <dbReference type="EC" id="2.7.13.3"/>
    </reaction>
</comment>
<gene>
    <name evidence="12" type="ORF">GCM10009787_78610</name>
</gene>
<evidence type="ECO:0000259" key="10">
    <source>
        <dbReference type="Pfam" id="PF02518"/>
    </source>
</evidence>
<evidence type="ECO:0000256" key="8">
    <source>
        <dbReference type="ARBA" id="ARBA00023012"/>
    </source>
</evidence>
<dbReference type="SUPFAM" id="SSF55874">
    <property type="entry name" value="ATPase domain of HSP90 chaperone/DNA topoisomerase II/histidine kinase"/>
    <property type="match status" value="1"/>
</dbReference>
<feature type="transmembrane region" description="Helical" evidence="9">
    <location>
        <begin position="31"/>
        <end position="51"/>
    </location>
</feature>
<dbReference type="Pfam" id="PF02518">
    <property type="entry name" value="HATPase_c"/>
    <property type="match status" value="1"/>
</dbReference>
<keyword evidence="5" id="KW-0547">Nucleotide-binding</keyword>
<dbReference type="RefSeq" id="WP_346164511.1">
    <property type="nucleotide sequence ID" value="NZ_BAAAOQ010000049.1"/>
</dbReference>
<reference evidence="12 13" key="1">
    <citation type="journal article" date="2019" name="Int. J. Syst. Evol. Microbiol.">
        <title>The Global Catalogue of Microorganisms (GCM) 10K type strain sequencing project: providing services to taxonomists for standard genome sequencing and annotation.</title>
        <authorList>
            <consortium name="The Broad Institute Genomics Platform"/>
            <consortium name="The Broad Institute Genome Sequencing Center for Infectious Disease"/>
            <person name="Wu L."/>
            <person name="Ma J."/>
        </authorList>
    </citation>
    <scope>NUCLEOTIDE SEQUENCE [LARGE SCALE GENOMIC DNA]</scope>
    <source>
        <strain evidence="12 13">JCM 14924</strain>
    </source>
</reference>
<keyword evidence="9" id="KW-1133">Transmembrane helix</keyword>
<keyword evidence="7" id="KW-0067">ATP-binding</keyword>
<keyword evidence="3" id="KW-0597">Phosphoprotein</keyword>
<feature type="transmembrane region" description="Helical" evidence="9">
    <location>
        <begin position="474"/>
        <end position="493"/>
    </location>
</feature>
<name>A0ABN1ZLA1_9ACTN</name>
<dbReference type="InterPro" id="IPR003594">
    <property type="entry name" value="HATPase_dom"/>
</dbReference>
<evidence type="ECO:0000259" key="11">
    <source>
        <dbReference type="Pfam" id="PF07730"/>
    </source>
</evidence>
<evidence type="ECO:0000256" key="1">
    <source>
        <dbReference type="ARBA" id="ARBA00000085"/>
    </source>
</evidence>
<evidence type="ECO:0000256" key="9">
    <source>
        <dbReference type="SAM" id="Phobius"/>
    </source>
</evidence>
<feature type="transmembrane region" description="Helical" evidence="9">
    <location>
        <begin position="123"/>
        <end position="143"/>
    </location>
</feature>
<dbReference type="InterPro" id="IPR036890">
    <property type="entry name" value="HATPase_C_sf"/>
</dbReference>
<comment type="caution">
    <text evidence="12">The sequence shown here is derived from an EMBL/GenBank/DDBJ whole genome shotgun (WGS) entry which is preliminary data.</text>
</comment>
<keyword evidence="9" id="KW-0472">Membrane</keyword>
<dbReference type="InterPro" id="IPR050482">
    <property type="entry name" value="Sensor_HK_TwoCompSys"/>
</dbReference>
<feature type="transmembrane region" description="Helical" evidence="9">
    <location>
        <begin position="448"/>
        <end position="468"/>
    </location>
</feature>
<evidence type="ECO:0000256" key="2">
    <source>
        <dbReference type="ARBA" id="ARBA00012438"/>
    </source>
</evidence>
<dbReference type="InterPro" id="IPR011712">
    <property type="entry name" value="Sig_transdc_His_kin_sub3_dim/P"/>
</dbReference>
<feature type="transmembrane region" description="Helical" evidence="9">
    <location>
        <begin position="422"/>
        <end position="441"/>
    </location>
</feature>
<protein>
    <recommendedName>
        <fullName evidence="2">histidine kinase</fullName>
        <ecNumber evidence="2">2.7.13.3</ecNumber>
    </recommendedName>
</protein>
<feature type="transmembrane region" description="Helical" evidence="9">
    <location>
        <begin position="58"/>
        <end position="75"/>
    </location>
</feature>
<keyword evidence="13" id="KW-1185">Reference proteome</keyword>